<name>A0AAW0J6I0_QUESU</name>
<evidence type="ECO:0000256" key="3">
    <source>
        <dbReference type="ARBA" id="ARBA00022840"/>
    </source>
</evidence>
<dbReference type="AlphaFoldDB" id="A0AAW0J6I0"/>
<evidence type="ECO:0000256" key="1">
    <source>
        <dbReference type="ARBA" id="ARBA00022692"/>
    </source>
</evidence>
<accession>A0AAW0J6I0</accession>
<keyword evidence="8" id="KW-1185">Reference proteome</keyword>
<reference evidence="7 8" key="1">
    <citation type="journal article" date="2018" name="Sci. Data">
        <title>The draft genome sequence of cork oak.</title>
        <authorList>
            <person name="Ramos A.M."/>
            <person name="Usie A."/>
            <person name="Barbosa P."/>
            <person name="Barros P.M."/>
            <person name="Capote T."/>
            <person name="Chaves I."/>
            <person name="Simoes F."/>
            <person name="Abreu I."/>
            <person name="Carrasquinho I."/>
            <person name="Faro C."/>
            <person name="Guimaraes J.B."/>
            <person name="Mendonca D."/>
            <person name="Nobrega F."/>
            <person name="Rodrigues L."/>
            <person name="Saibo N.J.M."/>
            <person name="Varela M.C."/>
            <person name="Egas C."/>
            <person name="Matos J."/>
            <person name="Miguel C.M."/>
            <person name="Oliveira M.M."/>
            <person name="Ricardo C.P."/>
            <person name="Goncalves S."/>
        </authorList>
    </citation>
    <scope>NUCLEOTIDE SEQUENCE [LARGE SCALE GENOMIC DNA]</scope>
    <source>
        <strain evidence="8">cv. HL8</strain>
    </source>
</reference>
<evidence type="ECO:0000256" key="2">
    <source>
        <dbReference type="ARBA" id="ARBA00022741"/>
    </source>
</evidence>
<keyword evidence="2" id="KW-0547">Nucleotide-binding</keyword>
<evidence type="ECO:0000313" key="8">
    <source>
        <dbReference type="Proteomes" id="UP000237347"/>
    </source>
</evidence>
<comment type="caution">
    <text evidence="7">The sequence shown here is derived from an EMBL/GenBank/DDBJ whole genome shotgun (WGS) entry which is preliminary data.</text>
</comment>
<evidence type="ECO:0000256" key="6">
    <source>
        <dbReference type="SAM" id="Phobius"/>
    </source>
</evidence>
<organism evidence="7 8">
    <name type="scientific">Quercus suber</name>
    <name type="common">Cork oak</name>
    <dbReference type="NCBI Taxonomy" id="58331"/>
    <lineage>
        <taxon>Eukaryota</taxon>
        <taxon>Viridiplantae</taxon>
        <taxon>Streptophyta</taxon>
        <taxon>Embryophyta</taxon>
        <taxon>Tracheophyta</taxon>
        <taxon>Spermatophyta</taxon>
        <taxon>Magnoliopsida</taxon>
        <taxon>eudicotyledons</taxon>
        <taxon>Gunneridae</taxon>
        <taxon>Pentapetalae</taxon>
        <taxon>rosids</taxon>
        <taxon>fabids</taxon>
        <taxon>Fagales</taxon>
        <taxon>Fagaceae</taxon>
        <taxon>Quercus</taxon>
    </lineage>
</organism>
<sequence>MVLIYKKSLSIKHAGSSNDKIINSTNLDAKKIGGFCLYIHGVCWLPVQFLLASIILYRNLGAAPSIAASSATVLEMVCNTPLAKMQKRLHSKIMEAKAARIKVTSETLKSMRIPILLLKLILGNMLGKVVKKIQRPTVRIMENMIILKGEKVAVCGSVGPGKSILGEIPRIYARGVIVYGIKSLCPPECWDSNGTIRENVLFGKEMNKAFYDDILEACALNQDINIWQGRNLSVVGERGMNLSGGQKQRIQLVKAIYGDVDFFSLMTPSVLLMHLVAASPAKPEIDHQMN</sequence>
<evidence type="ECO:0000313" key="7">
    <source>
        <dbReference type="EMBL" id="KAK7822378.1"/>
    </source>
</evidence>
<keyword evidence="3" id="KW-0067">ATP-binding</keyword>
<dbReference type="Gene3D" id="1.20.1560.10">
    <property type="entry name" value="ABC transporter type 1, transmembrane domain"/>
    <property type="match status" value="1"/>
</dbReference>
<dbReference type="GO" id="GO:0042626">
    <property type="term" value="F:ATPase-coupled transmembrane transporter activity"/>
    <property type="evidence" value="ECO:0007669"/>
    <property type="project" value="TreeGrafter"/>
</dbReference>
<dbReference type="InterPro" id="IPR036640">
    <property type="entry name" value="ABC1_TM_sf"/>
</dbReference>
<dbReference type="InterPro" id="IPR050173">
    <property type="entry name" value="ABC_transporter_C-like"/>
</dbReference>
<keyword evidence="4 6" id="KW-1133">Transmembrane helix</keyword>
<protein>
    <submittedName>
        <fullName evidence="7">Abc transporter c family member 5</fullName>
    </submittedName>
</protein>
<evidence type="ECO:0000256" key="4">
    <source>
        <dbReference type="ARBA" id="ARBA00022989"/>
    </source>
</evidence>
<dbReference type="EMBL" id="PKMF04000669">
    <property type="protein sequence ID" value="KAK7822378.1"/>
    <property type="molecule type" value="Genomic_DNA"/>
</dbReference>
<feature type="transmembrane region" description="Helical" evidence="6">
    <location>
        <begin position="35"/>
        <end position="56"/>
    </location>
</feature>
<dbReference type="GO" id="GO:0005524">
    <property type="term" value="F:ATP binding"/>
    <property type="evidence" value="ECO:0007669"/>
    <property type="project" value="UniProtKB-KW"/>
</dbReference>
<keyword evidence="5 6" id="KW-0472">Membrane</keyword>
<dbReference type="Proteomes" id="UP000237347">
    <property type="component" value="Unassembled WGS sequence"/>
</dbReference>
<gene>
    <name evidence="7" type="primary">ABCC5_0</name>
    <name evidence="7" type="ORF">CFP56_036570</name>
</gene>
<evidence type="ECO:0000256" key="5">
    <source>
        <dbReference type="ARBA" id="ARBA00023136"/>
    </source>
</evidence>
<dbReference type="GO" id="GO:0016020">
    <property type="term" value="C:membrane"/>
    <property type="evidence" value="ECO:0007669"/>
    <property type="project" value="InterPro"/>
</dbReference>
<dbReference type="SUPFAM" id="SSF52540">
    <property type="entry name" value="P-loop containing nucleoside triphosphate hydrolases"/>
    <property type="match status" value="1"/>
</dbReference>
<keyword evidence="1 6" id="KW-0812">Transmembrane</keyword>
<dbReference type="InterPro" id="IPR027417">
    <property type="entry name" value="P-loop_NTPase"/>
</dbReference>
<proteinExistence type="predicted"/>
<dbReference type="PANTHER" id="PTHR24223:SF222">
    <property type="entry name" value="OS01G0902100 PROTEIN"/>
    <property type="match status" value="1"/>
</dbReference>
<dbReference type="PANTHER" id="PTHR24223">
    <property type="entry name" value="ATP-BINDING CASSETTE SUB-FAMILY C"/>
    <property type="match status" value="1"/>
</dbReference>
<dbReference type="Gene3D" id="3.40.50.300">
    <property type="entry name" value="P-loop containing nucleotide triphosphate hydrolases"/>
    <property type="match status" value="1"/>
</dbReference>